<reference evidence="1" key="2">
    <citation type="submission" date="2022-01" db="EMBL/GenBank/DDBJ databases">
        <authorList>
            <person name="Yamashiro T."/>
            <person name="Shiraishi A."/>
            <person name="Satake H."/>
            <person name="Nakayama K."/>
        </authorList>
    </citation>
    <scope>NUCLEOTIDE SEQUENCE</scope>
</reference>
<keyword evidence="2" id="KW-1185">Reference proteome</keyword>
<organism evidence="1 2">
    <name type="scientific">Tanacetum coccineum</name>
    <dbReference type="NCBI Taxonomy" id="301880"/>
    <lineage>
        <taxon>Eukaryota</taxon>
        <taxon>Viridiplantae</taxon>
        <taxon>Streptophyta</taxon>
        <taxon>Embryophyta</taxon>
        <taxon>Tracheophyta</taxon>
        <taxon>Spermatophyta</taxon>
        <taxon>Magnoliopsida</taxon>
        <taxon>eudicotyledons</taxon>
        <taxon>Gunneridae</taxon>
        <taxon>Pentapetalae</taxon>
        <taxon>asterids</taxon>
        <taxon>campanulids</taxon>
        <taxon>Asterales</taxon>
        <taxon>Asteraceae</taxon>
        <taxon>Asteroideae</taxon>
        <taxon>Anthemideae</taxon>
        <taxon>Anthemidinae</taxon>
        <taxon>Tanacetum</taxon>
    </lineage>
</organism>
<gene>
    <name evidence="1" type="ORF">Tco_0893792</name>
</gene>
<protein>
    <submittedName>
        <fullName evidence="1">Uncharacterized protein</fullName>
    </submittedName>
</protein>
<accession>A0ABQ5CAB5</accession>
<dbReference type="EMBL" id="BQNB010014089">
    <property type="protein sequence ID" value="GJT23855.1"/>
    <property type="molecule type" value="Genomic_DNA"/>
</dbReference>
<dbReference type="Proteomes" id="UP001151760">
    <property type="component" value="Unassembled WGS sequence"/>
</dbReference>
<sequence length="185" mass="20867">MIDHYVAFLEFPSLSGYDMIPGKGDLHDYWRDISTDGDFLGPPPSYTLIRGPVLRLCHRMMAHNIAGRSQAPEKVTVTDLFYLRGLDVGSFNIPYLLARYLRRFALGRKSRAHISGGYSDVTLGDWVAHQSAHPRSISRADAAAVALAVVTNSEKDKNKQNEQNRAREWKEYEKLRLKAYASLIG</sequence>
<comment type="caution">
    <text evidence="1">The sequence shown here is derived from an EMBL/GenBank/DDBJ whole genome shotgun (WGS) entry which is preliminary data.</text>
</comment>
<evidence type="ECO:0000313" key="2">
    <source>
        <dbReference type="Proteomes" id="UP001151760"/>
    </source>
</evidence>
<proteinExistence type="predicted"/>
<evidence type="ECO:0000313" key="1">
    <source>
        <dbReference type="EMBL" id="GJT23855.1"/>
    </source>
</evidence>
<name>A0ABQ5CAB5_9ASTR</name>
<reference evidence="1" key="1">
    <citation type="journal article" date="2022" name="Int. J. Mol. Sci.">
        <title>Draft Genome of Tanacetum Coccineum: Genomic Comparison of Closely Related Tanacetum-Family Plants.</title>
        <authorList>
            <person name="Yamashiro T."/>
            <person name="Shiraishi A."/>
            <person name="Nakayama K."/>
            <person name="Satake H."/>
        </authorList>
    </citation>
    <scope>NUCLEOTIDE SEQUENCE</scope>
</reference>